<evidence type="ECO:0000313" key="2">
    <source>
        <dbReference type="Proteomes" id="UP000075901"/>
    </source>
</evidence>
<dbReference type="InterPro" id="IPR006487">
    <property type="entry name" value="Phage_lambda_L"/>
</dbReference>
<dbReference type="GO" id="GO:0051536">
    <property type="term" value="F:iron-sulfur cluster binding"/>
    <property type="evidence" value="ECO:0007669"/>
    <property type="project" value="InterPro"/>
</dbReference>
<dbReference type="EnsemblMetazoa" id="AMAM002855-RA">
    <property type="protein sequence ID" value="AMAM002855-PA"/>
    <property type="gene ID" value="AMAM002855"/>
</dbReference>
<reference evidence="1" key="2">
    <citation type="submission" date="2020-05" db="UniProtKB">
        <authorList>
            <consortium name="EnsemblMetazoa"/>
        </authorList>
    </citation>
    <scope>IDENTIFICATION</scope>
    <source>
        <strain evidence="1">maculatus3</strain>
    </source>
</reference>
<dbReference type="VEuPathDB" id="VectorBase:AMAM002855"/>
<organism evidence="1 2">
    <name type="scientific">Anopheles maculatus</name>
    <dbReference type="NCBI Taxonomy" id="74869"/>
    <lineage>
        <taxon>Eukaryota</taxon>
        <taxon>Metazoa</taxon>
        <taxon>Ecdysozoa</taxon>
        <taxon>Arthropoda</taxon>
        <taxon>Hexapoda</taxon>
        <taxon>Insecta</taxon>
        <taxon>Pterygota</taxon>
        <taxon>Neoptera</taxon>
        <taxon>Endopterygota</taxon>
        <taxon>Diptera</taxon>
        <taxon>Nematocera</taxon>
        <taxon>Culicoidea</taxon>
        <taxon>Culicidae</taxon>
        <taxon>Anophelinae</taxon>
        <taxon>Anopheles</taxon>
        <taxon>Anopheles maculatus group</taxon>
    </lineage>
</organism>
<reference evidence="2" key="1">
    <citation type="submission" date="2013-09" db="EMBL/GenBank/DDBJ databases">
        <title>The Genome Sequence of Anopheles maculatus species B.</title>
        <authorList>
            <consortium name="The Broad Institute Genomics Platform"/>
            <person name="Neafsey D.E."/>
            <person name="Besansky N."/>
            <person name="Howell P."/>
            <person name="Walton C."/>
            <person name="Young S.K."/>
            <person name="Zeng Q."/>
            <person name="Gargeya S."/>
            <person name="Fitzgerald M."/>
            <person name="Haas B."/>
            <person name="Abouelleil A."/>
            <person name="Allen A.W."/>
            <person name="Alvarado L."/>
            <person name="Arachchi H.M."/>
            <person name="Berlin A.M."/>
            <person name="Chapman S.B."/>
            <person name="Gainer-Dewar J."/>
            <person name="Goldberg J."/>
            <person name="Griggs A."/>
            <person name="Gujja S."/>
            <person name="Hansen M."/>
            <person name="Howarth C."/>
            <person name="Imamovic A."/>
            <person name="Ireland A."/>
            <person name="Larimer J."/>
            <person name="McCowan C."/>
            <person name="Murphy C."/>
            <person name="Pearson M."/>
            <person name="Poon T.W."/>
            <person name="Priest M."/>
            <person name="Roberts A."/>
            <person name="Saif S."/>
            <person name="Shea T."/>
            <person name="Sisk P."/>
            <person name="Sykes S."/>
            <person name="Wortman J."/>
            <person name="Nusbaum C."/>
            <person name="Birren B."/>
        </authorList>
    </citation>
    <scope>NUCLEOTIDE SEQUENCE [LARGE SCALE GENOMIC DNA]</scope>
    <source>
        <strain evidence="2">maculatus3</strain>
    </source>
</reference>
<sequence>MTLETFNYCARVNPVGDHTFRVREVQFGDGYKQRVGDGLNNESQSWQLTFTNNEQITIEIRDFFKRHAGYKAFKWTSPSLEPGLYTCKTYQITALGKNSRGKTMSIKTDHQVLDPGSKVRLFEVDGSQFGGPELYFHSHAMPHTPEELERAGDDPAKLPAKSIWWGGREYKPWPVQIEGLEVTSDGTAPSPTLSVGNIDGTVGSMCLAYQNLALFK</sequence>
<accession>A0A182SAE6</accession>
<dbReference type="Pfam" id="PF05100">
    <property type="entry name" value="Phage_tail_L"/>
    <property type="match status" value="1"/>
</dbReference>
<dbReference type="GO" id="GO:0030430">
    <property type="term" value="C:host cell cytoplasm"/>
    <property type="evidence" value="ECO:0007669"/>
    <property type="project" value="InterPro"/>
</dbReference>
<dbReference type="AlphaFoldDB" id="A0A182SAE6"/>
<dbReference type="InterPro" id="IPR010265">
    <property type="entry name" value="Phage_lambda_TipM"/>
</dbReference>
<protein>
    <submittedName>
        <fullName evidence="1">Uncharacterized protein</fullName>
    </submittedName>
</protein>
<evidence type="ECO:0000313" key="1">
    <source>
        <dbReference type="EnsemblMetazoa" id="AMAM002855-PA"/>
    </source>
</evidence>
<dbReference type="GO" id="GO:0046718">
    <property type="term" value="P:symbiont entry into host cell"/>
    <property type="evidence" value="ECO:0007669"/>
    <property type="project" value="InterPro"/>
</dbReference>
<keyword evidence="2" id="KW-1185">Reference proteome</keyword>
<dbReference type="Proteomes" id="UP000075901">
    <property type="component" value="Unassembled WGS sequence"/>
</dbReference>
<name>A0A182SAE6_9DIPT</name>
<proteinExistence type="predicted"/>
<dbReference type="Pfam" id="PF05939">
    <property type="entry name" value="Phage_min_tail"/>
    <property type="match status" value="1"/>
</dbReference>